<protein>
    <submittedName>
        <fullName evidence="1">Uncharacterized protein</fullName>
    </submittedName>
</protein>
<evidence type="ECO:0000313" key="2">
    <source>
        <dbReference type="Proteomes" id="UP000828048"/>
    </source>
</evidence>
<evidence type="ECO:0000313" key="1">
    <source>
        <dbReference type="EMBL" id="KAH7857168.1"/>
    </source>
</evidence>
<reference evidence="1 2" key="1">
    <citation type="journal article" date="2021" name="Hortic Res">
        <title>High-quality reference genome and annotation aids understanding of berry development for evergreen blueberry (Vaccinium darrowii).</title>
        <authorList>
            <person name="Yu J."/>
            <person name="Hulse-Kemp A.M."/>
            <person name="Babiker E."/>
            <person name="Staton M."/>
        </authorList>
    </citation>
    <scope>NUCLEOTIDE SEQUENCE [LARGE SCALE GENOMIC DNA]</scope>
    <source>
        <strain evidence="2">cv. NJ 8807/NJ 8810</strain>
        <tissue evidence="1">Young leaf</tissue>
    </source>
</reference>
<gene>
    <name evidence="1" type="ORF">Vadar_009782</name>
</gene>
<dbReference type="EMBL" id="CM037153">
    <property type="protein sequence ID" value="KAH7857168.1"/>
    <property type="molecule type" value="Genomic_DNA"/>
</dbReference>
<dbReference type="Proteomes" id="UP000828048">
    <property type="component" value="Chromosome 3"/>
</dbReference>
<proteinExistence type="predicted"/>
<sequence>MARSDQPKCPQPGPWPPAPDSAAMPPSIWTKRTGFGPNVSGETNATYSSPIGPLPKPRDPNLNVDLEADRAPPPPPSNSRVKSQGSLPRKGSSILAQSVPDFFVVVRKENRKPSVGMLPVVMEKSLTPPAKNSKMYGVEARSGGGGSKAVNSGEKRSGGIIMGRKSYACMEELKGFSAAATNAINGENRGGRNGRGGVGKTVLGYRQY</sequence>
<comment type="caution">
    <text evidence="1">The sequence shown here is derived from an EMBL/GenBank/DDBJ whole genome shotgun (WGS) entry which is preliminary data.</text>
</comment>
<accession>A0ACB7YV64</accession>
<name>A0ACB7YV64_9ERIC</name>
<organism evidence="1 2">
    <name type="scientific">Vaccinium darrowii</name>
    <dbReference type="NCBI Taxonomy" id="229202"/>
    <lineage>
        <taxon>Eukaryota</taxon>
        <taxon>Viridiplantae</taxon>
        <taxon>Streptophyta</taxon>
        <taxon>Embryophyta</taxon>
        <taxon>Tracheophyta</taxon>
        <taxon>Spermatophyta</taxon>
        <taxon>Magnoliopsida</taxon>
        <taxon>eudicotyledons</taxon>
        <taxon>Gunneridae</taxon>
        <taxon>Pentapetalae</taxon>
        <taxon>asterids</taxon>
        <taxon>Ericales</taxon>
        <taxon>Ericaceae</taxon>
        <taxon>Vaccinioideae</taxon>
        <taxon>Vaccinieae</taxon>
        <taxon>Vaccinium</taxon>
    </lineage>
</organism>
<keyword evidence="2" id="KW-1185">Reference proteome</keyword>